<reference evidence="2" key="1">
    <citation type="journal article" date="2021" name="Microb. Physiol.">
        <title>Proteogenomic Insights into the Physiology of Marine, Sulfate-Reducing, Filamentous Desulfonema limicola and Desulfonema magnum.</title>
        <authorList>
            <person name="Schnaars V."/>
            <person name="Wohlbrand L."/>
            <person name="Scheve S."/>
            <person name="Hinrichs C."/>
            <person name="Reinhardt R."/>
            <person name="Rabus R."/>
        </authorList>
    </citation>
    <scope>NUCLEOTIDE SEQUENCE</scope>
    <source>
        <strain evidence="2">5ac10</strain>
    </source>
</reference>
<sequence>MKSAQYISQKKIKKYPDSIQGFTLLELMISMTIIAMIMLIVYASLRISINSWEKGEKKMLSSQQYRIVLNLIQTQLASLYSDSIINGEKKIYFKGDETSLEFLSGVSMVPGNKYGIVYVRYQVSSDQNSKKMSFYEKNITHISDSINLHDVKSDDFYELFPEIHEFGFEYLKEYTDADILENQLQWQKTWDPDIDKGFPRAVRIGFQETEQSHPVYIVIPIKKEIIS</sequence>
<evidence type="ECO:0000313" key="3">
    <source>
        <dbReference type="Proteomes" id="UP000663720"/>
    </source>
</evidence>
<dbReference type="PROSITE" id="PS00409">
    <property type="entry name" value="PROKAR_NTER_METHYL"/>
    <property type="match status" value="1"/>
</dbReference>
<accession>A0A975B8E0</accession>
<keyword evidence="1" id="KW-0812">Transmembrane</keyword>
<keyword evidence="1" id="KW-0472">Membrane</keyword>
<protein>
    <submittedName>
        <fullName evidence="2">Prepilin-type N-terminal cleavage/methylation domain-containing protein</fullName>
    </submittedName>
</protein>
<dbReference type="AlphaFoldDB" id="A0A975B8E0"/>
<keyword evidence="1" id="KW-1133">Transmembrane helix</keyword>
<dbReference type="Proteomes" id="UP000663720">
    <property type="component" value="Chromosome"/>
</dbReference>
<keyword evidence="3" id="KW-1185">Reference proteome</keyword>
<dbReference type="EMBL" id="CP061799">
    <property type="protein sequence ID" value="QTA80618.1"/>
    <property type="molecule type" value="Genomic_DNA"/>
</dbReference>
<dbReference type="RefSeq" id="WP_207692251.1">
    <property type="nucleotide sequence ID" value="NZ_CP061799.1"/>
</dbReference>
<name>A0A975B8E0_9BACT</name>
<dbReference type="Pfam" id="PF07963">
    <property type="entry name" value="N_methyl"/>
    <property type="match status" value="1"/>
</dbReference>
<dbReference type="NCBIfam" id="TIGR02532">
    <property type="entry name" value="IV_pilin_GFxxxE"/>
    <property type="match status" value="1"/>
</dbReference>
<organism evidence="2 3">
    <name type="scientific">Desulfonema limicola</name>
    <dbReference type="NCBI Taxonomy" id="45656"/>
    <lineage>
        <taxon>Bacteria</taxon>
        <taxon>Pseudomonadati</taxon>
        <taxon>Thermodesulfobacteriota</taxon>
        <taxon>Desulfobacteria</taxon>
        <taxon>Desulfobacterales</taxon>
        <taxon>Desulfococcaceae</taxon>
        <taxon>Desulfonema</taxon>
    </lineage>
</organism>
<dbReference type="InterPro" id="IPR012902">
    <property type="entry name" value="N_methyl_site"/>
</dbReference>
<evidence type="ECO:0000256" key="1">
    <source>
        <dbReference type="SAM" id="Phobius"/>
    </source>
</evidence>
<dbReference type="KEGG" id="dli:dnl_29280"/>
<proteinExistence type="predicted"/>
<evidence type="ECO:0000313" key="2">
    <source>
        <dbReference type="EMBL" id="QTA80618.1"/>
    </source>
</evidence>
<feature type="transmembrane region" description="Helical" evidence="1">
    <location>
        <begin position="21"/>
        <end position="45"/>
    </location>
</feature>
<gene>
    <name evidence="2" type="ORF">dnl_29280</name>
</gene>